<feature type="domain" description="Metalloprotease TldD/E C-terminal" evidence="3">
    <location>
        <begin position="236"/>
        <end position="444"/>
    </location>
</feature>
<dbReference type="KEGG" id="mmob:F6R98_09530"/>
<dbReference type="SUPFAM" id="SSF111283">
    <property type="entry name" value="Putative modulator of DNA gyrase, PmbA/TldD"/>
    <property type="match status" value="1"/>
</dbReference>
<keyword evidence="6" id="KW-1185">Reference proteome</keyword>
<dbReference type="Pfam" id="PF19289">
    <property type="entry name" value="PmbA_TldD_3rd"/>
    <property type="match status" value="1"/>
</dbReference>
<dbReference type="InterPro" id="IPR035068">
    <property type="entry name" value="TldD/PmbA_N"/>
</dbReference>
<comment type="similarity">
    <text evidence="1">Belongs to the peptidase U62 family.</text>
</comment>
<dbReference type="InterPro" id="IPR036059">
    <property type="entry name" value="TldD/PmbA_sf"/>
</dbReference>
<name>A0A5Q0BRY4_9GAMM</name>
<accession>A0A5Q0BRY4</accession>
<dbReference type="InterPro" id="IPR002510">
    <property type="entry name" value="Metalloprtase-TldD/E_N"/>
</dbReference>
<evidence type="ECO:0000259" key="2">
    <source>
        <dbReference type="Pfam" id="PF01523"/>
    </source>
</evidence>
<sequence length="445" mass="47321">MLGDNDFDTARLENLAAFVLNEAAAQGATAAEAGLSQDRGLSVGVRLGEVETIEHHRSQGLGITVYFGQRKGSASTTDLGPQALRESVTAACRIARYAAEDEFAGLPEAGLLATQFPDLSLYHPWSLTPEEGIRHALACEQAALNHDAAITNSEGASISTYSGYRVLGNSLGFLHGYASSRHSLSCSVIGQRGDSMQRDDWWTVARTQEGLEPAEAVGIKAAERTVQRLGARSLTTRQCPVVFAADVAGGFFGHFIAAIRGGNLYRKSSFLLDSLGKTVFPDFLHIHEQPYIPGALGSAAYDGEGVRTRAHDLIKDGILESYVLNTYSARKLGMTTTGNAGGVHNLTIDPGNLDLAGLLKTMNTGLLVTELMGQGINLVTGDYSRGAAGFWVENGVIQYAVEEITIAGNLRDMFLNVVAVGNDVDKRGGIWSGSVLLEKMTVAGN</sequence>
<evidence type="ECO:0000313" key="5">
    <source>
        <dbReference type="EMBL" id="QFY45031.1"/>
    </source>
</evidence>
<dbReference type="NCBIfam" id="NF008268">
    <property type="entry name" value="PRK11040.1"/>
    <property type="match status" value="1"/>
</dbReference>
<dbReference type="GO" id="GO:0006508">
    <property type="term" value="P:proteolysis"/>
    <property type="evidence" value="ECO:0007669"/>
    <property type="project" value="UniProtKB-KW"/>
</dbReference>
<dbReference type="AlphaFoldDB" id="A0A5Q0BRY4"/>
<feature type="domain" description="Metalloprotease TldD/E N-terminal" evidence="2">
    <location>
        <begin position="31"/>
        <end position="95"/>
    </location>
</feature>
<reference evidence="5 6" key="1">
    <citation type="submission" date="2019-09" db="EMBL/GenBank/DDBJ databases">
        <title>Ecophysiology of the spiral-shaped methanotroph Methylospira mobilis as revealed by the complete genome sequence.</title>
        <authorList>
            <person name="Oshkin I.Y."/>
            <person name="Dedysh S.N."/>
            <person name="Miroshnikov K."/>
            <person name="Danilova O.V."/>
            <person name="Hakobyan A."/>
            <person name="Liesack W."/>
        </authorList>
    </citation>
    <scope>NUCLEOTIDE SEQUENCE [LARGE SCALE GENOMIC DNA]</scope>
    <source>
        <strain evidence="5 6">Shm1</strain>
    </source>
</reference>
<keyword evidence="5" id="KW-0378">Hydrolase</keyword>
<dbReference type="EMBL" id="CP044205">
    <property type="protein sequence ID" value="QFY45031.1"/>
    <property type="molecule type" value="Genomic_DNA"/>
</dbReference>
<dbReference type="PANTHER" id="PTHR43421:SF1">
    <property type="entry name" value="METALLOPROTEASE PMBA"/>
    <property type="match status" value="1"/>
</dbReference>
<dbReference type="InParanoid" id="A0A5Q0BRY4"/>
<dbReference type="Pfam" id="PF01523">
    <property type="entry name" value="PmbA_TldD_1st"/>
    <property type="match status" value="1"/>
</dbReference>
<dbReference type="GO" id="GO:0008237">
    <property type="term" value="F:metallopeptidase activity"/>
    <property type="evidence" value="ECO:0007669"/>
    <property type="project" value="UniProtKB-KW"/>
</dbReference>
<dbReference type="InterPro" id="IPR045569">
    <property type="entry name" value="Metalloprtase-TldD/E_C"/>
</dbReference>
<dbReference type="InterPro" id="IPR045570">
    <property type="entry name" value="Metalloprtase-TldD/E_cen_dom"/>
</dbReference>
<dbReference type="InterPro" id="IPR047657">
    <property type="entry name" value="PmbA"/>
</dbReference>
<dbReference type="Proteomes" id="UP000325755">
    <property type="component" value="Chromosome"/>
</dbReference>
<evidence type="ECO:0000259" key="3">
    <source>
        <dbReference type="Pfam" id="PF19289"/>
    </source>
</evidence>
<feature type="domain" description="Metalloprotease TldD/E central" evidence="4">
    <location>
        <begin position="122"/>
        <end position="229"/>
    </location>
</feature>
<dbReference type="GO" id="GO:0005829">
    <property type="term" value="C:cytosol"/>
    <property type="evidence" value="ECO:0007669"/>
    <property type="project" value="TreeGrafter"/>
</dbReference>
<keyword evidence="5" id="KW-0645">Protease</keyword>
<gene>
    <name evidence="5" type="primary">pmbA</name>
    <name evidence="5" type="ORF">F6R98_09530</name>
</gene>
<evidence type="ECO:0000259" key="4">
    <source>
        <dbReference type="Pfam" id="PF19290"/>
    </source>
</evidence>
<dbReference type="PANTHER" id="PTHR43421">
    <property type="entry name" value="METALLOPROTEASE PMBA"/>
    <property type="match status" value="1"/>
</dbReference>
<keyword evidence="5" id="KW-0482">Metalloprotease</keyword>
<evidence type="ECO:0000313" key="6">
    <source>
        <dbReference type="Proteomes" id="UP000325755"/>
    </source>
</evidence>
<dbReference type="Gene3D" id="3.30.2290.10">
    <property type="entry name" value="PmbA/TldD superfamily"/>
    <property type="match status" value="1"/>
</dbReference>
<dbReference type="FunCoup" id="A0A5Q0BRY4">
    <property type="interactions" value="181"/>
</dbReference>
<dbReference type="OrthoDB" id="9803618at2"/>
<evidence type="ECO:0000256" key="1">
    <source>
        <dbReference type="ARBA" id="ARBA00005836"/>
    </source>
</evidence>
<dbReference type="Pfam" id="PF19290">
    <property type="entry name" value="PmbA_TldD_2nd"/>
    <property type="match status" value="1"/>
</dbReference>
<proteinExistence type="inferred from homology"/>
<protein>
    <submittedName>
        <fullName evidence="5">Metalloprotease PmbA</fullName>
    </submittedName>
</protein>
<organism evidence="5 6">
    <name type="scientific">Candidatus Methylospira mobilis</name>
    <dbReference type="NCBI Taxonomy" id="1808979"/>
    <lineage>
        <taxon>Bacteria</taxon>
        <taxon>Pseudomonadati</taxon>
        <taxon>Pseudomonadota</taxon>
        <taxon>Gammaproteobacteria</taxon>
        <taxon>Methylococcales</taxon>
        <taxon>Methylococcaceae</taxon>
        <taxon>Candidatus Methylospira</taxon>
    </lineage>
</organism>